<evidence type="ECO:0000256" key="3">
    <source>
        <dbReference type="ARBA" id="ARBA00022679"/>
    </source>
</evidence>
<dbReference type="Pfam" id="PF00551">
    <property type="entry name" value="Formyl_trans_N"/>
    <property type="match status" value="1"/>
</dbReference>
<dbReference type="GO" id="GO:0005829">
    <property type="term" value="C:cytosol"/>
    <property type="evidence" value="ECO:0007669"/>
    <property type="project" value="TreeGrafter"/>
</dbReference>
<proteinExistence type="inferred from homology"/>
<dbReference type="CDD" id="cd08704">
    <property type="entry name" value="Met_tRNA_FMT_C"/>
    <property type="match status" value="1"/>
</dbReference>
<dbReference type="SUPFAM" id="SSF50486">
    <property type="entry name" value="FMT C-terminal domain-like"/>
    <property type="match status" value="1"/>
</dbReference>
<evidence type="ECO:0000313" key="9">
    <source>
        <dbReference type="Proteomes" id="UP000051861"/>
    </source>
</evidence>
<dbReference type="InterPro" id="IPR005794">
    <property type="entry name" value="Fmt"/>
</dbReference>
<dbReference type="GO" id="GO:0004479">
    <property type="term" value="F:methionyl-tRNA formyltransferase activity"/>
    <property type="evidence" value="ECO:0007669"/>
    <property type="project" value="UniProtKB-UniRule"/>
</dbReference>
<comment type="catalytic activity">
    <reaction evidence="5">
        <text>L-methionyl-tRNA(fMet) + (6R)-10-formyltetrahydrofolate = N-formyl-L-methionyl-tRNA(fMet) + (6S)-5,6,7,8-tetrahydrofolate + H(+)</text>
        <dbReference type="Rhea" id="RHEA:24380"/>
        <dbReference type="Rhea" id="RHEA-COMP:9952"/>
        <dbReference type="Rhea" id="RHEA-COMP:9953"/>
        <dbReference type="ChEBI" id="CHEBI:15378"/>
        <dbReference type="ChEBI" id="CHEBI:57453"/>
        <dbReference type="ChEBI" id="CHEBI:78530"/>
        <dbReference type="ChEBI" id="CHEBI:78844"/>
        <dbReference type="ChEBI" id="CHEBI:195366"/>
        <dbReference type="EC" id="2.1.2.9"/>
    </reaction>
</comment>
<dbReference type="Gene3D" id="3.40.50.12230">
    <property type="match status" value="1"/>
</dbReference>
<evidence type="ECO:0000259" key="6">
    <source>
        <dbReference type="Pfam" id="PF00551"/>
    </source>
</evidence>
<dbReference type="AlphaFoldDB" id="A0A0S7Y3P5"/>
<dbReference type="SUPFAM" id="SSF53328">
    <property type="entry name" value="Formyltransferase"/>
    <property type="match status" value="1"/>
</dbReference>
<organism evidence="8 9">
    <name type="scientific">candidate division WOR-1 bacterium DG_54_3</name>
    <dbReference type="NCBI Taxonomy" id="1703775"/>
    <lineage>
        <taxon>Bacteria</taxon>
        <taxon>Bacillati</taxon>
        <taxon>Saganbacteria</taxon>
    </lineage>
</organism>
<gene>
    <name evidence="5" type="primary">fmt</name>
    <name evidence="8" type="ORF">AMJ44_04870</name>
</gene>
<dbReference type="Proteomes" id="UP000051861">
    <property type="component" value="Unassembled WGS sequence"/>
</dbReference>
<evidence type="ECO:0000256" key="2">
    <source>
        <dbReference type="ARBA" id="ARBA00012261"/>
    </source>
</evidence>
<comment type="similarity">
    <text evidence="1 5">Belongs to the Fmt family.</text>
</comment>
<evidence type="ECO:0000313" key="8">
    <source>
        <dbReference type="EMBL" id="KPJ69003.1"/>
    </source>
</evidence>
<dbReference type="InterPro" id="IPR044135">
    <property type="entry name" value="Met-tRNA-FMT_C"/>
</dbReference>
<comment type="caution">
    <text evidence="8">The sequence shown here is derived from an EMBL/GenBank/DDBJ whole genome shotgun (WGS) entry which is preliminary data.</text>
</comment>
<dbReference type="FunFam" id="3.40.50.12230:FF:000001">
    <property type="entry name" value="Methionyl-tRNA formyltransferase"/>
    <property type="match status" value="1"/>
</dbReference>
<feature type="domain" description="Formyl transferase N-terminal" evidence="6">
    <location>
        <begin position="1"/>
        <end position="181"/>
    </location>
</feature>
<sequence>MRIIFMGTPETSAEILKVLIEAKHEILCVVSQPDRPKGRGQKISFPPVKEWALKYALPIEQPEKIKGNQVFISLLESLNPEVIVVVAYGKILPKEILNIPKYGCINVHASLLPKYRGAAPVQWALLNGEKLTGVTIMKIDEFLDTGEVILQEKVRIEEEDNNATLSKKLFSLGGKLLLKALEQIERGKAKYTPQNEAEATQAPAITRESGEIDWRRSALEIHNRIRAMVPWPGAHTFYKEKLLKIWRSEIYVADLESKFKLPGTIVQMVKKVGFMVATGKGHLLINEVQPQGKKCMPAYDFAIGHDVKIGETLPN</sequence>
<dbReference type="PANTHER" id="PTHR11138:SF5">
    <property type="entry name" value="METHIONYL-TRNA FORMYLTRANSFERASE, MITOCHONDRIAL"/>
    <property type="match status" value="1"/>
</dbReference>
<dbReference type="InterPro" id="IPR005793">
    <property type="entry name" value="Formyl_trans_C"/>
</dbReference>
<protein>
    <recommendedName>
        <fullName evidence="2 5">Methionyl-tRNA formyltransferase</fullName>
        <ecNumber evidence="2 5">2.1.2.9</ecNumber>
    </recommendedName>
</protein>
<dbReference type="InterPro" id="IPR011034">
    <property type="entry name" value="Formyl_transferase-like_C_sf"/>
</dbReference>
<reference evidence="8 9" key="1">
    <citation type="journal article" date="2015" name="Microbiome">
        <title>Genomic resolution of linkages in carbon, nitrogen, and sulfur cycling among widespread estuary sediment bacteria.</title>
        <authorList>
            <person name="Baker B.J."/>
            <person name="Lazar C.S."/>
            <person name="Teske A.P."/>
            <person name="Dick G.J."/>
        </authorList>
    </citation>
    <scope>NUCLEOTIDE SEQUENCE [LARGE SCALE GENOMIC DNA]</scope>
    <source>
        <strain evidence="8">DG_54_3</strain>
    </source>
</reference>
<evidence type="ECO:0000259" key="7">
    <source>
        <dbReference type="Pfam" id="PF02911"/>
    </source>
</evidence>
<dbReference type="HAMAP" id="MF_00182">
    <property type="entry name" value="Formyl_trans"/>
    <property type="match status" value="1"/>
</dbReference>
<comment type="function">
    <text evidence="5">Attaches a formyl group to the free amino group of methionyl-tRNA(fMet). The formyl group appears to play a dual role in the initiator identity of N-formylmethionyl-tRNA by promoting its recognition by IF2 and preventing the misappropriation of this tRNA by the elongation apparatus.</text>
</comment>
<feature type="domain" description="Formyl transferase C-terminal" evidence="7">
    <location>
        <begin position="205"/>
        <end position="305"/>
    </location>
</feature>
<name>A0A0S7Y3P5_UNCSA</name>
<evidence type="ECO:0000256" key="5">
    <source>
        <dbReference type="HAMAP-Rule" id="MF_00182"/>
    </source>
</evidence>
<evidence type="ECO:0000256" key="1">
    <source>
        <dbReference type="ARBA" id="ARBA00010699"/>
    </source>
</evidence>
<feature type="binding site" evidence="5">
    <location>
        <begin position="110"/>
        <end position="113"/>
    </location>
    <ligand>
        <name>(6S)-5,6,7,8-tetrahydrofolate</name>
        <dbReference type="ChEBI" id="CHEBI:57453"/>
    </ligand>
</feature>
<dbReference type="NCBIfam" id="TIGR00460">
    <property type="entry name" value="fmt"/>
    <property type="match status" value="1"/>
</dbReference>
<dbReference type="EMBL" id="LIZX01000034">
    <property type="protein sequence ID" value="KPJ69003.1"/>
    <property type="molecule type" value="Genomic_DNA"/>
</dbReference>
<keyword evidence="3 5" id="KW-0808">Transferase</keyword>
<dbReference type="InterPro" id="IPR002376">
    <property type="entry name" value="Formyl_transf_N"/>
</dbReference>
<dbReference type="InterPro" id="IPR041711">
    <property type="entry name" value="Met-tRNA-FMT_N"/>
</dbReference>
<dbReference type="PANTHER" id="PTHR11138">
    <property type="entry name" value="METHIONYL-TRNA FORMYLTRANSFERASE"/>
    <property type="match status" value="1"/>
</dbReference>
<dbReference type="CDD" id="cd08646">
    <property type="entry name" value="FMT_core_Met-tRNA-FMT_N"/>
    <property type="match status" value="1"/>
</dbReference>
<accession>A0A0S7Y3P5</accession>
<dbReference type="Pfam" id="PF02911">
    <property type="entry name" value="Formyl_trans_C"/>
    <property type="match status" value="1"/>
</dbReference>
<evidence type="ECO:0000256" key="4">
    <source>
        <dbReference type="ARBA" id="ARBA00022917"/>
    </source>
</evidence>
<dbReference type="InterPro" id="IPR036477">
    <property type="entry name" value="Formyl_transf_N_sf"/>
</dbReference>
<dbReference type="EC" id="2.1.2.9" evidence="2 5"/>
<keyword evidence="4 5" id="KW-0648">Protein biosynthesis</keyword>
<dbReference type="PATRIC" id="fig|1703775.3.peg.1673"/>